<dbReference type="PROSITE" id="PS51186">
    <property type="entry name" value="GNAT"/>
    <property type="match status" value="1"/>
</dbReference>
<dbReference type="PROSITE" id="PS51729">
    <property type="entry name" value="GNAT_YJDJ"/>
    <property type="match status" value="1"/>
</dbReference>
<dbReference type="Pfam" id="PF14542">
    <property type="entry name" value="Acetyltransf_CG"/>
    <property type="match status" value="1"/>
</dbReference>
<dbReference type="EMBL" id="JBEZFP010000077">
    <property type="protein sequence ID" value="MEU8137008.1"/>
    <property type="molecule type" value="Genomic_DNA"/>
</dbReference>
<dbReference type="PANTHER" id="PTHR31435">
    <property type="entry name" value="PROTEIN NATD1"/>
    <property type="match status" value="1"/>
</dbReference>
<accession>A0ABV3DMQ0</accession>
<dbReference type="InterPro" id="IPR016181">
    <property type="entry name" value="Acyl_CoA_acyltransferase"/>
</dbReference>
<dbReference type="InterPro" id="IPR000182">
    <property type="entry name" value="GNAT_dom"/>
</dbReference>
<name>A0ABV3DMQ0_9ACTN</name>
<keyword evidence="4" id="KW-1185">Reference proteome</keyword>
<dbReference type="GO" id="GO:0016746">
    <property type="term" value="F:acyltransferase activity"/>
    <property type="evidence" value="ECO:0007669"/>
    <property type="project" value="UniProtKB-KW"/>
</dbReference>
<keyword evidence="3" id="KW-0808">Transferase</keyword>
<evidence type="ECO:0000259" key="1">
    <source>
        <dbReference type="PROSITE" id="PS51186"/>
    </source>
</evidence>
<dbReference type="InterPro" id="IPR045057">
    <property type="entry name" value="Gcn5-rel_NAT"/>
</dbReference>
<dbReference type="Gene3D" id="3.40.630.30">
    <property type="match status" value="1"/>
</dbReference>
<dbReference type="Proteomes" id="UP001551482">
    <property type="component" value="Unassembled WGS sequence"/>
</dbReference>
<feature type="domain" description="N-acetyltransferase" evidence="1">
    <location>
        <begin position="1"/>
        <end position="100"/>
    </location>
</feature>
<dbReference type="InterPro" id="IPR031165">
    <property type="entry name" value="GNAT_YJDJ"/>
</dbReference>
<dbReference type="EC" id="2.3.1.-" evidence="3"/>
<evidence type="ECO:0000259" key="2">
    <source>
        <dbReference type="PROSITE" id="PS51729"/>
    </source>
</evidence>
<comment type="caution">
    <text evidence="3">The sequence shown here is derived from an EMBL/GenBank/DDBJ whole genome shotgun (WGS) entry which is preliminary data.</text>
</comment>
<reference evidence="3 4" key="1">
    <citation type="submission" date="2024-06" db="EMBL/GenBank/DDBJ databases">
        <title>The Natural Products Discovery Center: Release of the First 8490 Sequenced Strains for Exploring Actinobacteria Biosynthetic Diversity.</title>
        <authorList>
            <person name="Kalkreuter E."/>
            <person name="Kautsar S.A."/>
            <person name="Yang D."/>
            <person name="Bader C.D."/>
            <person name="Teijaro C.N."/>
            <person name="Fluegel L."/>
            <person name="Davis C.M."/>
            <person name="Simpson J.R."/>
            <person name="Lauterbach L."/>
            <person name="Steele A.D."/>
            <person name="Gui C."/>
            <person name="Meng S."/>
            <person name="Li G."/>
            <person name="Viehrig K."/>
            <person name="Ye F."/>
            <person name="Su P."/>
            <person name="Kiefer A.F."/>
            <person name="Nichols A."/>
            <person name="Cepeda A.J."/>
            <person name="Yan W."/>
            <person name="Fan B."/>
            <person name="Jiang Y."/>
            <person name="Adhikari A."/>
            <person name="Zheng C.-J."/>
            <person name="Schuster L."/>
            <person name="Cowan T.M."/>
            <person name="Smanski M.J."/>
            <person name="Chevrette M.G."/>
            <person name="De Carvalho L.P.S."/>
            <person name="Shen B."/>
        </authorList>
    </citation>
    <scope>NUCLEOTIDE SEQUENCE [LARGE SCALE GENOMIC DNA]</scope>
    <source>
        <strain evidence="3 4">NPDC048946</strain>
    </source>
</reference>
<dbReference type="PANTHER" id="PTHR31435:SF10">
    <property type="entry name" value="BSR4717 PROTEIN"/>
    <property type="match status" value="1"/>
</dbReference>
<gene>
    <name evidence="3" type="ORF">AB0C36_26275</name>
</gene>
<feature type="domain" description="N-acetyltransferase" evidence="2">
    <location>
        <begin position="8"/>
        <end position="94"/>
    </location>
</feature>
<organism evidence="3 4">
    <name type="scientific">Streptodolium elevatio</name>
    <dbReference type="NCBI Taxonomy" id="3157996"/>
    <lineage>
        <taxon>Bacteria</taxon>
        <taxon>Bacillati</taxon>
        <taxon>Actinomycetota</taxon>
        <taxon>Actinomycetes</taxon>
        <taxon>Kitasatosporales</taxon>
        <taxon>Streptomycetaceae</taxon>
        <taxon>Streptodolium</taxon>
    </lineage>
</organism>
<dbReference type="SUPFAM" id="SSF55729">
    <property type="entry name" value="Acyl-CoA N-acyltransferases (Nat)"/>
    <property type="match status" value="1"/>
</dbReference>
<sequence>MGSVIEVTDNAAENRYEARIDGKVAGVAEYIRSKGVIAFVHTEVEPQYEGQGVGAALVRSSLDEARTAGLAVLPTCPFYAGWIARHPDYQDVVYKSRSRVTD</sequence>
<dbReference type="RefSeq" id="WP_358358238.1">
    <property type="nucleotide sequence ID" value="NZ_JBEZFP010000077.1"/>
</dbReference>
<protein>
    <submittedName>
        <fullName evidence="3">GNAT family N-acetyltransferase</fullName>
        <ecNumber evidence="3">2.3.1.-</ecNumber>
    </submittedName>
</protein>
<evidence type="ECO:0000313" key="3">
    <source>
        <dbReference type="EMBL" id="MEU8137008.1"/>
    </source>
</evidence>
<dbReference type="CDD" id="cd04301">
    <property type="entry name" value="NAT_SF"/>
    <property type="match status" value="1"/>
</dbReference>
<proteinExistence type="predicted"/>
<keyword evidence="3" id="KW-0012">Acyltransferase</keyword>
<evidence type="ECO:0000313" key="4">
    <source>
        <dbReference type="Proteomes" id="UP001551482"/>
    </source>
</evidence>